<keyword evidence="2" id="KW-1185">Reference proteome</keyword>
<dbReference type="STRING" id="265726.KY46_20175"/>
<dbReference type="PATRIC" id="fig|265726.11.peg.2839"/>
<dbReference type="NCBIfam" id="NF008291">
    <property type="entry name" value="PRK11071.1"/>
    <property type="match status" value="1"/>
</dbReference>
<dbReference type="PANTHER" id="PTHR35602:SF3">
    <property type="entry name" value="ESTERASE YQIA"/>
    <property type="match status" value="1"/>
</dbReference>
<dbReference type="RefSeq" id="WP_046222392.1">
    <property type="nucleotide sequence ID" value="NZ_JWYV01000025.1"/>
</dbReference>
<sequence length="192" mass="21849">MQSLLLYLHGFNSSPQSMKARLMAEYCRANRPDIRLEIPQLPSYPSQAAQSIDTLVTELKPTYRIGLVGSSLGGYLATWLSQRHQLPAVLVNPAVKPFELLADYLGEQINPYTEEKYTLSPVHMDELKVLEIPELNQPDLLWLLQQEGDEVLDYRQAVEKYAVCRQTVEPNGDHSFIGFNRYPADIVRFLGL</sequence>
<accession>A0A0F5V9H8</accession>
<dbReference type="PANTHER" id="PTHR35602">
    <property type="entry name" value="ESTERASE YQIA-RELATED"/>
    <property type="match status" value="1"/>
</dbReference>
<dbReference type="InterPro" id="IPR008886">
    <property type="entry name" value="UPF0227/Esterase_YqiA"/>
</dbReference>
<dbReference type="Pfam" id="PF05728">
    <property type="entry name" value="UPF0227"/>
    <property type="match status" value="1"/>
</dbReference>
<name>A0A0F5V9H8_9GAMM</name>
<comment type="caution">
    <text evidence="1">The sequence shown here is derived from an EMBL/GenBank/DDBJ whole genome shotgun (WGS) entry which is preliminary data.</text>
</comment>
<evidence type="ECO:0000313" key="1">
    <source>
        <dbReference type="EMBL" id="KKC98154.1"/>
    </source>
</evidence>
<evidence type="ECO:0000313" key="2">
    <source>
        <dbReference type="Proteomes" id="UP000033633"/>
    </source>
</evidence>
<proteinExistence type="predicted"/>
<gene>
    <name evidence="1" type="ORF">KY46_20175</name>
</gene>
<protein>
    <submittedName>
        <fullName evidence="1">Esterase</fullName>
    </submittedName>
</protein>
<dbReference type="Gene3D" id="3.40.50.1820">
    <property type="entry name" value="alpha/beta hydrolase"/>
    <property type="match status" value="1"/>
</dbReference>
<dbReference type="AlphaFoldDB" id="A0A0F5V9H8"/>
<dbReference type="OrthoDB" id="9814831at2"/>
<organism evidence="1 2">
    <name type="scientific">Photobacterium halotolerans</name>
    <dbReference type="NCBI Taxonomy" id="265726"/>
    <lineage>
        <taxon>Bacteria</taxon>
        <taxon>Pseudomonadati</taxon>
        <taxon>Pseudomonadota</taxon>
        <taxon>Gammaproteobacteria</taxon>
        <taxon>Vibrionales</taxon>
        <taxon>Vibrionaceae</taxon>
        <taxon>Photobacterium</taxon>
    </lineage>
</organism>
<dbReference type="Proteomes" id="UP000033633">
    <property type="component" value="Unassembled WGS sequence"/>
</dbReference>
<reference evidence="1 2" key="1">
    <citation type="submission" date="2014-12" db="EMBL/GenBank/DDBJ databases">
        <title>Mercury Reductase activity and rhizosphere competence traits in the genome of root associated Photobacterium halotolerans MELD1.</title>
        <authorList>
            <person name="Mathew D.C."/>
            <person name="Huang C.-C."/>
        </authorList>
    </citation>
    <scope>NUCLEOTIDE SEQUENCE [LARGE SCALE GENOMIC DNA]</scope>
    <source>
        <strain evidence="1 2">MELD1</strain>
    </source>
</reference>
<dbReference type="InterPro" id="IPR029058">
    <property type="entry name" value="AB_hydrolase_fold"/>
</dbReference>
<dbReference type="SUPFAM" id="SSF53474">
    <property type="entry name" value="alpha/beta-Hydrolases"/>
    <property type="match status" value="1"/>
</dbReference>
<dbReference type="EMBL" id="JWYV01000025">
    <property type="protein sequence ID" value="KKC98154.1"/>
    <property type="molecule type" value="Genomic_DNA"/>
</dbReference>